<dbReference type="AlphaFoldDB" id="A0AAV5THH2"/>
<accession>A0AAV5THH2</accession>
<gene>
    <name evidence="2" type="ORF">PENTCL1PPCAC_15889</name>
</gene>
<organism evidence="2 3">
    <name type="scientific">Pristionchus entomophagus</name>
    <dbReference type="NCBI Taxonomy" id="358040"/>
    <lineage>
        <taxon>Eukaryota</taxon>
        <taxon>Metazoa</taxon>
        <taxon>Ecdysozoa</taxon>
        <taxon>Nematoda</taxon>
        <taxon>Chromadorea</taxon>
        <taxon>Rhabditida</taxon>
        <taxon>Rhabditina</taxon>
        <taxon>Diplogasteromorpha</taxon>
        <taxon>Diplogasteroidea</taxon>
        <taxon>Neodiplogasteridae</taxon>
        <taxon>Pristionchus</taxon>
    </lineage>
</organism>
<evidence type="ECO:0000313" key="3">
    <source>
        <dbReference type="Proteomes" id="UP001432027"/>
    </source>
</evidence>
<sequence>RDRSLGYRSLLRLGRDGTTFGGRGLVLAAFLRLPECLHLRFLLYLLLGYHNLLLLDYRILSLLRPHGNTERRGRRRRGGGDEGPGGVSASVALTGSGRRSSAGAHNIPAHVVFARSRHLHLAMTPLLLLLLPHLPFLLLLFLLLPCLLFVSFFLSSSCLLFSSISLFFLASLSFFS</sequence>
<evidence type="ECO:0000313" key="2">
    <source>
        <dbReference type="EMBL" id="GMS93714.1"/>
    </source>
</evidence>
<feature type="non-terminal residue" evidence="2">
    <location>
        <position position="176"/>
    </location>
</feature>
<dbReference type="Proteomes" id="UP001432027">
    <property type="component" value="Unassembled WGS sequence"/>
</dbReference>
<reference evidence="2" key="1">
    <citation type="submission" date="2023-10" db="EMBL/GenBank/DDBJ databases">
        <title>Genome assembly of Pristionchus species.</title>
        <authorList>
            <person name="Yoshida K."/>
            <person name="Sommer R.J."/>
        </authorList>
    </citation>
    <scope>NUCLEOTIDE SEQUENCE</scope>
    <source>
        <strain evidence="2">RS0144</strain>
    </source>
</reference>
<keyword evidence="1" id="KW-0472">Membrane</keyword>
<feature type="non-terminal residue" evidence="2">
    <location>
        <position position="1"/>
    </location>
</feature>
<keyword evidence="3" id="KW-1185">Reference proteome</keyword>
<name>A0AAV5THH2_9BILA</name>
<keyword evidence="1" id="KW-1133">Transmembrane helix</keyword>
<protein>
    <recommendedName>
        <fullName evidence="4">G protein-coupled receptor</fullName>
    </recommendedName>
</protein>
<evidence type="ECO:0008006" key="4">
    <source>
        <dbReference type="Google" id="ProtNLM"/>
    </source>
</evidence>
<dbReference type="EMBL" id="BTSX01000004">
    <property type="protein sequence ID" value="GMS93714.1"/>
    <property type="molecule type" value="Genomic_DNA"/>
</dbReference>
<proteinExistence type="predicted"/>
<keyword evidence="1" id="KW-0812">Transmembrane</keyword>
<evidence type="ECO:0000256" key="1">
    <source>
        <dbReference type="SAM" id="Phobius"/>
    </source>
</evidence>
<feature type="transmembrane region" description="Helical" evidence="1">
    <location>
        <begin position="150"/>
        <end position="175"/>
    </location>
</feature>
<feature type="transmembrane region" description="Helical" evidence="1">
    <location>
        <begin position="125"/>
        <end position="144"/>
    </location>
</feature>
<comment type="caution">
    <text evidence="2">The sequence shown here is derived from an EMBL/GenBank/DDBJ whole genome shotgun (WGS) entry which is preliminary data.</text>
</comment>